<evidence type="ECO:0000313" key="9">
    <source>
        <dbReference type="EMBL" id="CAB4839510.1"/>
    </source>
</evidence>
<name>A0A6J7QUD5_9ZZZZ</name>
<evidence type="ECO:0000313" key="5">
    <source>
        <dbReference type="EMBL" id="CAB4672696.1"/>
    </source>
</evidence>
<dbReference type="EMBL" id="CAEZYT010000007">
    <property type="protein sequence ID" value="CAB4729928.1"/>
    <property type="molecule type" value="Genomic_DNA"/>
</dbReference>
<evidence type="ECO:0000313" key="4">
    <source>
        <dbReference type="EMBL" id="CAB4600375.1"/>
    </source>
</evidence>
<gene>
    <name evidence="4" type="ORF">UFOPK1824_00659</name>
    <name evidence="5" type="ORF">UFOPK2340_00530</name>
    <name evidence="6" type="ORF">UFOPK2772_00250</name>
    <name evidence="7" type="ORF">UFOPK2850_00299</name>
    <name evidence="8" type="ORF">UFOPK3027_00014</name>
    <name evidence="9" type="ORF">UFOPK3256_00112</name>
    <name evidence="10" type="ORF">UFOPK3827_00317</name>
    <name evidence="11" type="ORF">UFOPK3982_00211</name>
    <name evidence="12" type="ORF">UFOPK4120_00824</name>
    <name evidence="13" type="ORF">UFOPK4404_00329</name>
</gene>
<dbReference type="EMBL" id="CAEZUM010000035">
    <property type="protein sequence ID" value="CAB4600375.1"/>
    <property type="molecule type" value="Genomic_DNA"/>
</dbReference>
<evidence type="ECO:0000259" key="3">
    <source>
        <dbReference type="PROSITE" id="PS50206"/>
    </source>
</evidence>
<keyword evidence="2" id="KW-0677">Repeat</keyword>
<evidence type="ECO:0000313" key="11">
    <source>
        <dbReference type="EMBL" id="CAB4977676.1"/>
    </source>
</evidence>
<dbReference type="EMBL" id="CAFBNM010000003">
    <property type="protein sequence ID" value="CAB4947422.1"/>
    <property type="molecule type" value="Genomic_DNA"/>
</dbReference>
<dbReference type="EMBL" id="CAFBPO010000007">
    <property type="protein sequence ID" value="CAB5020565.1"/>
    <property type="molecule type" value="Genomic_DNA"/>
</dbReference>
<evidence type="ECO:0000256" key="2">
    <source>
        <dbReference type="ARBA" id="ARBA00022737"/>
    </source>
</evidence>
<dbReference type="InterPro" id="IPR001763">
    <property type="entry name" value="Rhodanese-like_dom"/>
</dbReference>
<feature type="domain" description="Rhodanese" evidence="3">
    <location>
        <begin position="168"/>
        <end position="281"/>
    </location>
</feature>
<dbReference type="SMART" id="SM00450">
    <property type="entry name" value="RHOD"/>
    <property type="match status" value="2"/>
</dbReference>
<dbReference type="GO" id="GO:0004792">
    <property type="term" value="F:thiosulfate-cyanide sulfurtransferase activity"/>
    <property type="evidence" value="ECO:0007669"/>
    <property type="project" value="TreeGrafter"/>
</dbReference>
<evidence type="ECO:0000313" key="7">
    <source>
        <dbReference type="EMBL" id="CAB4749419.1"/>
    </source>
</evidence>
<feature type="domain" description="Rhodanese" evidence="3">
    <location>
        <begin position="20"/>
        <end position="138"/>
    </location>
</feature>
<evidence type="ECO:0000313" key="13">
    <source>
        <dbReference type="EMBL" id="CAB5070477.1"/>
    </source>
</evidence>
<evidence type="ECO:0000313" key="12">
    <source>
        <dbReference type="EMBL" id="CAB5020565.1"/>
    </source>
</evidence>
<keyword evidence="1" id="KW-0808">Transferase</keyword>
<evidence type="ECO:0000256" key="1">
    <source>
        <dbReference type="ARBA" id="ARBA00022679"/>
    </source>
</evidence>
<dbReference type="Gene3D" id="3.40.250.10">
    <property type="entry name" value="Rhodanese-like domain"/>
    <property type="match status" value="2"/>
</dbReference>
<dbReference type="InterPro" id="IPR036873">
    <property type="entry name" value="Rhodanese-like_dom_sf"/>
</dbReference>
<sequence>MTYTTLISTEDLARNLDNLDFLIIDVRFSLDDESWGEKVYQDSHIPGAIHADVSKHLSGEIILGKTGRRPFPKSEDFVKILSNWGVTNQTQVICYDAESGLMAASRLWLMFRWMGHDQVAVLDGGIKSWQGEGREVNQDVRKIAPSDFVPNIREELFASVDEVDAVRNDPDHCVFDSRGAEGYHGGGKYYDPVRGHIAGAGLADRAQTLTKEGHFRSTVELKEHYANLIGSVAPSKTIFYCGSGITAAQNVLAMKHAGFDDCKMYIGSWSEWITDPKREIAL</sequence>
<accession>A0A6J7QUD5</accession>
<dbReference type="Pfam" id="PF00581">
    <property type="entry name" value="Rhodanese"/>
    <property type="match status" value="2"/>
</dbReference>
<dbReference type="PANTHER" id="PTHR11364:SF27">
    <property type="entry name" value="SULFURTRANSFERASE"/>
    <property type="match status" value="1"/>
</dbReference>
<organism evidence="12">
    <name type="scientific">freshwater metagenome</name>
    <dbReference type="NCBI Taxonomy" id="449393"/>
    <lineage>
        <taxon>unclassified sequences</taxon>
        <taxon>metagenomes</taxon>
        <taxon>ecological metagenomes</taxon>
    </lineage>
</organism>
<reference evidence="12" key="1">
    <citation type="submission" date="2020-05" db="EMBL/GenBank/DDBJ databases">
        <authorList>
            <person name="Chiriac C."/>
            <person name="Salcher M."/>
            <person name="Ghai R."/>
            <person name="Kavagutti S V."/>
        </authorList>
    </citation>
    <scope>NUCLEOTIDE SEQUENCE</scope>
</reference>
<dbReference type="InterPro" id="IPR045078">
    <property type="entry name" value="TST/MPST-like"/>
</dbReference>
<proteinExistence type="predicted"/>
<dbReference type="PANTHER" id="PTHR11364">
    <property type="entry name" value="THIOSULFATE SULFERTANSFERASE"/>
    <property type="match status" value="1"/>
</dbReference>
<dbReference type="EMBL" id="CAFBQY010000003">
    <property type="protein sequence ID" value="CAB5070477.1"/>
    <property type="molecule type" value="Genomic_DNA"/>
</dbReference>
<dbReference type="EMBL" id="CAEZXC010000021">
    <property type="protein sequence ID" value="CAB4672696.1"/>
    <property type="molecule type" value="Genomic_DNA"/>
</dbReference>
<evidence type="ECO:0000313" key="6">
    <source>
        <dbReference type="EMBL" id="CAB4729928.1"/>
    </source>
</evidence>
<protein>
    <submittedName>
        <fullName evidence="12">Unannotated protein</fullName>
    </submittedName>
</protein>
<dbReference type="EMBL" id="CAFAAN010000001">
    <property type="protein sequence ID" value="CAB4792264.1"/>
    <property type="molecule type" value="Genomic_DNA"/>
</dbReference>
<dbReference type="EMBL" id="CAEZZH010000003">
    <property type="protein sequence ID" value="CAB4749419.1"/>
    <property type="molecule type" value="Genomic_DNA"/>
</dbReference>
<dbReference type="AlphaFoldDB" id="A0A6J7QUD5"/>
<evidence type="ECO:0000313" key="8">
    <source>
        <dbReference type="EMBL" id="CAB4792264.1"/>
    </source>
</evidence>
<dbReference type="SUPFAM" id="SSF52821">
    <property type="entry name" value="Rhodanese/Cell cycle control phosphatase"/>
    <property type="match status" value="2"/>
</dbReference>
<dbReference type="EMBL" id="CAFAZW010000001">
    <property type="protein sequence ID" value="CAB4839510.1"/>
    <property type="molecule type" value="Genomic_DNA"/>
</dbReference>
<dbReference type="EMBL" id="CAFBOO010000001">
    <property type="protein sequence ID" value="CAB4977676.1"/>
    <property type="molecule type" value="Genomic_DNA"/>
</dbReference>
<dbReference type="CDD" id="cd01448">
    <property type="entry name" value="TST_Repeat_1"/>
    <property type="match status" value="1"/>
</dbReference>
<dbReference type="PROSITE" id="PS50206">
    <property type="entry name" value="RHODANESE_3"/>
    <property type="match status" value="2"/>
</dbReference>
<evidence type="ECO:0000313" key="10">
    <source>
        <dbReference type="EMBL" id="CAB4947422.1"/>
    </source>
</evidence>